<sequence>MTRERDGVSDPVPPRAERPGGETSRKLGIVAGGGKLPRRVVDRCLSEGRPFFVFVIENAAEPGLFDDVPHMPIRLGAAGAYLKRAKEEGIQDLVMVGPVTRPSLPAMRPDATALKVLTRIGARALGDDGLLRAVIGYFEREHGWRIVGVDTLLTDMSPEPGQLGAHAPDAGALSDVARGQEVLAALAKADVGQAVVVQEGLVLGVEAIEGTDSLIARCAGLRREGAGGVLVKFAKQGQEMRADRPTLGPRTVEGARDAGLSGIAVEARRTLLVDRERMVEIADAAGMFLVAVDPSADA</sequence>
<dbReference type="InterPro" id="IPR010415">
    <property type="entry name" value="LpxI_C"/>
</dbReference>
<keyword evidence="5" id="KW-1185">Reference proteome</keyword>
<dbReference type="PANTHER" id="PTHR39962">
    <property type="entry name" value="BLL4848 PROTEIN"/>
    <property type="match status" value="1"/>
</dbReference>
<evidence type="ECO:0000313" key="4">
    <source>
        <dbReference type="EMBL" id="MBP5855467.1"/>
    </source>
</evidence>
<dbReference type="PANTHER" id="PTHR39962:SF1">
    <property type="entry name" value="LPXI FAMILY PROTEIN"/>
    <property type="match status" value="1"/>
</dbReference>
<name>A0A8J7RVI1_9PROT</name>
<evidence type="ECO:0000259" key="2">
    <source>
        <dbReference type="Pfam" id="PF06230"/>
    </source>
</evidence>
<organism evidence="4 5">
    <name type="scientific">Marivibrio halodurans</name>
    <dbReference type="NCBI Taxonomy" id="2039722"/>
    <lineage>
        <taxon>Bacteria</taxon>
        <taxon>Pseudomonadati</taxon>
        <taxon>Pseudomonadota</taxon>
        <taxon>Alphaproteobacteria</taxon>
        <taxon>Rhodospirillales</taxon>
        <taxon>Rhodospirillaceae</taxon>
        <taxon>Marivibrio</taxon>
    </lineage>
</organism>
<gene>
    <name evidence="4" type="primary">lpxI</name>
    <name evidence="4" type="ORF">KAJ83_00470</name>
</gene>
<dbReference type="GO" id="GO:0016787">
    <property type="term" value="F:hydrolase activity"/>
    <property type="evidence" value="ECO:0007669"/>
    <property type="project" value="UniProtKB-KW"/>
</dbReference>
<dbReference type="Gene3D" id="3.40.140.80">
    <property type="match status" value="1"/>
</dbReference>
<dbReference type="InterPro" id="IPR041255">
    <property type="entry name" value="LpxI_N"/>
</dbReference>
<dbReference type="EMBL" id="JAGMWN010000001">
    <property type="protein sequence ID" value="MBP5855467.1"/>
    <property type="molecule type" value="Genomic_DNA"/>
</dbReference>
<dbReference type="Pfam" id="PF17930">
    <property type="entry name" value="LpxI_N"/>
    <property type="match status" value="1"/>
</dbReference>
<dbReference type="AlphaFoldDB" id="A0A8J7RVI1"/>
<protein>
    <submittedName>
        <fullName evidence="4">UDP-2,3-diacylglucosamine diphosphatase LpxI</fullName>
        <ecNumber evidence="4">3.6.1.54</ecNumber>
    </submittedName>
</protein>
<dbReference type="Proteomes" id="UP000672602">
    <property type="component" value="Unassembled WGS sequence"/>
</dbReference>
<accession>A0A8J7RVI1</accession>
<dbReference type="Gene3D" id="3.40.50.20">
    <property type="match status" value="1"/>
</dbReference>
<keyword evidence="4" id="KW-0378">Hydrolase</keyword>
<feature type="compositionally biased region" description="Basic and acidic residues" evidence="1">
    <location>
        <begin position="15"/>
        <end position="25"/>
    </location>
</feature>
<comment type="caution">
    <text evidence="4">The sequence shown here is derived from an EMBL/GenBank/DDBJ whole genome shotgun (WGS) entry which is preliminary data.</text>
</comment>
<evidence type="ECO:0000313" key="5">
    <source>
        <dbReference type="Proteomes" id="UP000672602"/>
    </source>
</evidence>
<feature type="domain" description="LpxI N-terminal" evidence="3">
    <location>
        <begin position="26"/>
        <end position="155"/>
    </location>
</feature>
<proteinExistence type="predicted"/>
<evidence type="ECO:0000259" key="3">
    <source>
        <dbReference type="Pfam" id="PF17930"/>
    </source>
</evidence>
<dbReference type="InterPro" id="IPR043167">
    <property type="entry name" value="LpxI_C_sf"/>
</dbReference>
<reference evidence="4" key="1">
    <citation type="submission" date="2021-04" db="EMBL/GenBank/DDBJ databases">
        <authorList>
            <person name="Zhang D.-C."/>
        </authorList>
    </citation>
    <scope>NUCLEOTIDE SEQUENCE</scope>
    <source>
        <strain evidence="4">CGMCC 1.15697</strain>
    </source>
</reference>
<evidence type="ECO:0000256" key="1">
    <source>
        <dbReference type="SAM" id="MobiDB-lite"/>
    </source>
</evidence>
<dbReference type="Pfam" id="PF06230">
    <property type="entry name" value="LpxI_C"/>
    <property type="match status" value="1"/>
</dbReference>
<feature type="region of interest" description="Disordered" evidence="1">
    <location>
        <begin position="1"/>
        <end position="29"/>
    </location>
</feature>
<dbReference type="InterPro" id="IPR053174">
    <property type="entry name" value="LpxI"/>
</dbReference>
<dbReference type="EC" id="3.6.1.54" evidence="4"/>
<feature type="domain" description="LpxI C-terminal" evidence="2">
    <location>
        <begin position="160"/>
        <end position="290"/>
    </location>
</feature>